<name>A0ABS6XLQ6_9SPHN</name>
<dbReference type="Proteomes" id="UP001197214">
    <property type="component" value="Unassembled WGS sequence"/>
</dbReference>
<protein>
    <recommendedName>
        <fullName evidence="5">Lipoprotein</fullName>
    </recommendedName>
</protein>
<sequence>MRRLNHIASALGLAIAASACVPNAEPPPVAPAPAPTPVPTPAPTPVPQPTGDWRDWPLTPGNWTYQQDSRGSIASYGQAGSAAVFTMRCDRQQRRIYLSRQGAAPRALPMTIRTSSETRQLSASPTRGSSEYMTVMLAANDRILDAMGFSRGRFIVEMAPMRTLVIPSWAEVLRVTEDCR</sequence>
<gene>
    <name evidence="3" type="ORF">KY084_09715</name>
</gene>
<evidence type="ECO:0008006" key="5">
    <source>
        <dbReference type="Google" id="ProtNLM"/>
    </source>
</evidence>
<keyword evidence="2" id="KW-0732">Signal</keyword>
<comment type="caution">
    <text evidence="3">The sequence shown here is derived from an EMBL/GenBank/DDBJ whole genome shotgun (WGS) entry which is preliminary data.</text>
</comment>
<evidence type="ECO:0000256" key="2">
    <source>
        <dbReference type="SAM" id="SignalP"/>
    </source>
</evidence>
<evidence type="ECO:0000313" key="4">
    <source>
        <dbReference type="Proteomes" id="UP001197214"/>
    </source>
</evidence>
<dbReference type="RefSeq" id="WP_219238269.1">
    <property type="nucleotide sequence ID" value="NZ_JAHWZX010000008.1"/>
</dbReference>
<dbReference type="EMBL" id="JAHWZX010000008">
    <property type="protein sequence ID" value="MBW4331147.1"/>
    <property type="molecule type" value="Genomic_DNA"/>
</dbReference>
<reference evidence="3 4" key="1">
    <citation type="submission" date="2021-07" db="EMBL/GenBank/DDBJ databases">
        <title>Stakelama flava sp. nov., a novel endophytic bacterium isolated from branch of Kandelia candel.</title>
        <authorList>
            <person name="Tuo L."/>
        </authorList>
    </citation>
    <scope>NUCLEOTIDE SEQUENCE [LARGE SCALE GENOMIC DNA]</scope>
    <source>
        <strain evidence="3 4">CBK3Z-3</strain>
    </source>
</reference>
<feature type="chain" id="PRO_5046898532" description="Lipoprotein" evidence="2">
    <location>
        <begin position="25"/>
        <end position="180"/>
    </location>
</feature>
<keyword evidence="4" id="KW-1185">Reference proteome</keyword>
<feature type="signal peptide" evidence="2">
    <location>
        <begin position="1"/>
        <end position="24"/>
    </location>
</feature>
<proteinExistence type="predicted"/>
<evidence type="ECO:0000313" key="3">
    <source>
        <dbReference type="EMBL" id="MBW4331147.1"/>
    </source>
</evidence>
<dbReference type="PROSITE" id="PS51257">
    <property type="entry name" value="PROKAR_LIPOPROTEIN"/>
    <property type="match status" value="1"/>
</dbReference>
<organism evidence="3 4">
    <name type="scientific">Stakelama flava</name>
    <dbReference type="NCBI Taxonomy" id="2860338"/>
    <lineage>
        <taxon>Bacteria</taxon>
        <taxon>Pseudomonadati</taxon>
        <taxon>Pseudomonadota</taxon>
        <taxon>Alphaproteobacteria</taxon>
        <taxon>Sphingomonadales</taxon>
        <taxon>Sphingomonadaceae</taxon>
        <taxon>Stakelama</taxon>
    </lineage>
</organism>
<accession>A0ABS6XLQ6</accession>
<evidence type="ECO:0000256" key="1">
    <source>
        <dbReference type="SAM" id="MobiDB-lite"/>
    </source>
</evidence>
<feature type="region of interest" description="Disordered" evidence="1">
    <location>
        <begin position="28"/>
        <end position="47"/>
    </location>
</feature>